<proteinExistence type="predicted"/>
<dbReference type="KEGG" id="sphj:BSL82_15920"/>
<sequence>MRLYQVNLPGGPVMVFAHTIQRAWIMAFTRYAYDCDPDPAFAWDATEEWLAASDGQQAHTRTTLDDMEEGVGIYDPVNGWELTVSLPAEITKLYPEEDDEEA</sequence>
<organism evidence="1 2">
    <name type="scientific">Tardibacter chloracetimidivorans</name>
    <dbReference type="NCBI Taxonomy" id="1921510"/>
    <lineage>
        <taxon>Bacteria</taxon>
        <taxon>Pseudomonadati</taxon>
        <taxon>Pseudomonadota</taxon>
        <taxon>Alphaproteobacteria</taxon>
        <taxon>Sphingomonadales</taxon>
        <taxon>Sphingomonadaceae</taxon>
        <taxon>Tardibacter</taxon>
    </lineage>
</organism>
<dbReference type="EMBL" id="CP018221">
    <property type="protein sequence ID" value="API60591.1"/>
    <property type="molecule type" value="Genomic_DNA"/>
</dbReference>
<evidence type="ECO:0000313" key="2">
    <source>
        <dbReference type="Proteomes" id="UP000182063"/>
    </source>
</evidence>
<reference evidence="2" key="1">
    <citation type="submission" date="2016-11" db="EMBL/GenBank/DDBJ databases">
        <title>Complete Genome Sequence of alachlor-degrading Sphingomonas sp. strain JJ-A5.</title>
        <authorList>
            <person name="Lee H."/>
            <person name="Ka J.-O."/>
        </authorList>
    </citation>
    <scope>NUCLEOTIDE SEQUENCE [LARGE SCALE GENOMIC DNA]</scope>
    <source>
        <strain evidence="2">JJ-A5</strain>
    </source>
</reference>
<gene>
    <name evidence="1" type="ORF">BSL82_15920</name>
</gene>
<dbReference type="RefSeq" id="WP_072598252.1">
    <property type="nucleotide sequence ID" value="NZ_CP018221.1"/>
</dbReference>
<accession>A0A1L3ZY83</accession>
<dbReference type="Proteomes" id="UP000182063">
    <property type="component" value="Chromosome"/>
</dbReference>
<dbReference type="AlphaFoldDB" id="A0A1L3ZY83"/>
<keyword evidence="2" id="KW-1185">Reference proteome</keyword>
<dbReference type="OrthoDB" id="317332at2"/>
<evidence type="ECO:0000313" key="1">
    <source>
        <dbReference type="EMBL" id="API60591.1"/>
    </source>
</evidence>
<protein>
    <submittedName>
        <fullName evidence="1">Uncharacterized protein</fullName>
    </submittedName>
</protein>
<name>A0A1L3ZY83_9SPHN</name>